<evidence type="ECO:0000256" key="11">
    <source>
        <dbReference type="ARBA" id="ARBA00023033"/>
    </source>
</evidence>
<evidence type="ECO:0000256" key="13">
    <source>
        <dbReference type="ARBA" id="ARBA00047598"/>
    </source>
</evidence>
<dbReference type="PRINTS" id="PR00368">
    <property type="entry name" value="FADPNR"/>
</dbReference>
<dbReference type="GeneID" id="19236179"/>
<dbReference type="FunFam" id="3.50.50.60:FF:000195">
    <property type="entry name" value="L-ornithine N(5)-monooxygenase"/>
    <property type="match status" value="1"/>
</dbReference>
<evidence type="ECO:0000256" key="8">
    <source>
        <dbReference type="ARBA" id="ARBA00022827"/>
    </source>
</evidence>
<evidence type="ECO:0000256" key="7">
    <source>
        <dbReference type="ARBA" id="ARBA00022630"/>
    </source>
</evidence>
<keyword evidence="16" id="KW-1185">Reference proteome</keyword>
<evidence type="ECO:0000256" key="10">
    <source>
        <dbReference type="ARBA" id="ARBA00023002"/>
    </source>
</evidence>
<dbReference type="EMBL" id="KE721469">
    <property type="protein sequence ID" value="ERF69164.1"/>
    <property type="molecule type" value="Genomic_DNA"/>
</dbReference>
<dbReference type="PANTHER" id="PTHR42802">
    <property type="entry name" value="MONOOXYGENASE"/>
    <property type="match status" value="1"/>
</dbReference>
<comment type="catalytic activity">
    <reaction evidence="13">
        <text>L-ornithine + NADPH + O2 = N(5)-hydroxy-L-ornithine + NADP(+) + H2O</text>
        <dbReference type="Rhea" id="RHEA:41508"/>
        <dbReference type="ChEBI" id="CHEBI:15377"/>
        <dbReference type="ChEBI" id="CHEBI:15379"/>
        <dbReference type="ChEBI" id="CHEBI:46911"/>
        <dbReference type="ChEBI" id="CHEBI:57783"/>
        <dbReference type="ChEBI" id="CHEBI:58349"/>
        <dbReference type="ChEBI" id="CHEBI:78275"/>
        <dbReference type="EC" id="1.14.13.196"/>
    </reaction>
</comment>
<sequence>MSPFLEVKTNSGSITCKPICENGENTLLQRSEHNGFLQKPKLCPVEPQEIHNLLCIGFGPASLAIAVALNDALDNANCIDGKQPKVCFLEKQHQFAWHAGMLLPGSKMQISFIKDLATLRDPRSEFTFLNYLHRHHRLVQFSNLGTFLPSRAEFEDYLRWCADHFTDVVEYGQEVLEVSPKEVSEPSTKIDYFLVSSRNIHDGSVSMRKARNVVIAVGGQPHIPVSFPSDEPRVIHSSQYRSRVPTLLPDKTSSYSIAVVGSGQSAAEIFRDLHYKYPSAMISLIIRDTALRPSDDSPFVNEIFDPERTDHFYNGLPAARADALRADRGTNYSVVRLELLEQIYHDLYEQRVKQPDEAQWQRRILPSREITHVTKDEGSKCGKLSLTIKNISPLGSPPGSDQEMLEVDAVILATGYVRNAHEKMLKSLEHLRPQADNNWRVRRDYKVEMDRSKVSADAGIWLQGCNESTHGLSDTLLSTLATRGGEMVDSIFGTAHANGE</sequence>
<dbReference type="Gene3D" id="3.50.50.60">
    <property type="entry name" value="FAD/NAD(P)-binding domain"/>
    <property type="match status" value="1"/>
</dbReference>
<evidence type="ECO:0000313" key="15">
    <source>
        <dbReference type="EMBL" id="ERF69164.1"/>
    </source>
</evidence>
<comment type="similarity">
    <text evidence="3">Belongs to the lysine N(6)-hydroxylase/L-ornithine N(5)-oxygenase family.</text>
</comment>
<dbReference type="PANTHER" id="PTHR42802:SF1">
    <property type="entry name" value="L-ORNITHINE N(5)-MONOOXYGENASE"/>
    <property type="match status" value="1"/>
</dbReference>
<dbReference type="OrthoDB" id="3519933at2759"/>
<comment type="pathway">
    <text evidence="2">Siderophore biosynthesis.</text>
</comment>
<evidence type="ECO:0000256" key="4">
    <source>
        <dbReference type="ARBA" id="ARBA00011881"/>
    </source>
</evidence>
<evidence type="ECO:0000313" key="16">
    <source>
        <dbReference type="Proteomes" id="UP000019373"/>
    </source>
</evidence>
<dbReference type="EC" id="1.14.13.196" evidence="5"/>
<dbReference type="Proteomes" id="UP000019373">
    <property type="component" value="Unassembled WGS sequence"/>
</dbReference>
<evidence type="ECO:0000256" key="14">
    <source>
        <dbReference type="ARBA" id="ARBA00049248"/>
    </source>
</evidence>
<evidence type="ECO:0000256" key="12">
    <source>
        <dbReference type="ARBA" id="ARBA00030351"/>
    </source>
</evidence>
<comment type="catalytic activity">
    <reaction evidence="14">
        <text>L-ornithine + NADH + O2 = N(5)-hydroxy-L-ornithine + NAD(+) + H2O</text>
        <dbReference type="Rhea" id="RHEA:41512"/>
        <dbReference type="ChEBI" id="CHEBI:15377"/>
        <dbReference type="ChEBI" id="CHEBI:15379"/>
        <dbReference type="ChEBI" id="CHEBI:46911"/>
        <dbReference type="ChEBI" id="CHEBI:57540"/>
        <dbReference type="ChEBI" id="CHEBI:57945"/>
        <dbReference type="ChEBI" id="CHEBI:78275"/>
        <dbReference type="EC" id="1.14.13.196"/>
    </reaction>
</comment>
<keyword evidence="9" id="KW-0521">NADP</keyword>
<keyword evidence="10" id="KW-0560">Oxidoreductase</keyword>
<comment type="subunit">
    <text evidence="4">Homotetramer.</text>
</comment>
<dbReference type="AlphaFoldDB" id="U1HJS0"/>
<dbReference type="GO" id="GO:0031169">
    <property type="term" value="P:ferrichrome biosynthetic process"/>
    <property type="evidence" value="ECO:0007669"/>
    <property type="project" value="EnsemblFungi"/>
</dbReference>
<dbReference type="SUPFAM" id="SSF51905">
    <property type="entry name" value="FAD/NAD(P)-binding domain"/>
    <property type="match status" value="2"/>
</dbReference>
<keyword evidence="11" id="KW-0503">Monooxygenase</keyword>
<evidence type="ECO:0000256" key="1">
    <source>
        <dbReference type="ARBA" id="ARBA00001974"/>
    </source>
</evidence>
<name>U1HJS0_ENDPU</name>
<dbReference type="eggNOG" id="KOG1399">
    <property type="taxonomic scope" value="Eukaryota"/>
</dbReference>
<evidence type="ECO:0000256" key="5">
    <source>
        <dbReference type="ARBA" id="ARBA00012881"/>
    </source>
</evidence>
<evidence type="ECO:0000256" key="2">
    <source>
        <dbReference type="ARBA" id="ARBA00004924"/>
    </source>
</evidence>
<dbReference type="HOGENOM" id="CLU_020931_2_0_1"/>
<dbReference type="GO" id="GO:0004497">
    <property type="term" value="F:monooxygenase activity"/>
    <property type="evidence" value="ECO:0007669"/>
    <property type="project" value="UniProtKB-KW"/>
</dbReference>
<organism evidence="15 16">
    <name type="scientific">Endocarpon pusillum (strain Z07020 / HMAS-L-300199)</name>
    <name type="common">Lichen-forming fungus</name>
    <dbReference type="NCBI Taxonomy" id="1263415"/>
    <lineage>
        <taxon>Eukaryota</taxon>
        <taxon>Fungi</taxon>
        <taxon>Dikarya</taxon>
        <taxon>Ascomycota</taxon>
        <taxon>Pezizomycotina</taxon>
        <taxon>Eurotiomycetes</taxon>
        <taxon>Chaetothyriomycetidae</taxon>
        <taxon>Verrucariales</taxon>
        <taxon>Verrucariaceae</taxon>
        <taxon>Endocarpon</taxon>
    </lineage>
</organism>
<dbReference type="OMA" id="YHGNTNY"/>
<keyword evidence="8" id="KW-0274">FAD</keyword>
<dbReference type="GO" id="GO:0010106">
    <property type="term" value="P:cellular response to iron ion starvation"/>
    <property type="evidence" value="ECO:0007669"/>
    <property type="project" value="EnsemblFungi"/>
</dbReference>
<evidence type="ECO:0000256" key="6">
    <source>
        <dbReference type="ARBA" id="ARBA00018612"/>
    </source>
</evidence>
<gene>
    <name evidence="15" type="ORF">EPUS_01121</name>
</gene>
<dbReference type="RefSeq" id="XP_007805224.1">
    <property type="nucleotide sequence ID" value="XM_007807033.1"/>
</dbReference>
<reference evidence="16" key="1">
    <citation type="journal article" date="2014" name="BMC Genomics">
        <title>Genome characteristics reveal the impact of lichenization on lichen-forming fungus Endocarpon pusillum Hedwig (Verrucariales, Ascomycota).</title>
        <authorList>
            <person name="Wang Y.-Y."/>
            <person name="Liu B."/>
            <person name="Zhang X.-Y."/>
            <person name="Zhou Q.-M."/>
            <person name="Zhang T."/>
            <person name="Li H."/>
            <person name="Yu Y.-F."/>
            <person name="Zhang X.-L."/>
            <person name="Hao X.-Y."/>
            <person name="Wang M."/>
            <person name="Wang L."/>
            <person name="Wei J.-C."/>
        </authorList>
    </citation>
    <scope>NUCLEOTIDE SEQUENCE [LARGE SCALE GENOMIC DNA]</scope>
    <source>
        <strain evidence="16">Z07020 / HMAS-L-300199</strain>
    </source>
</reference>
<protein>
    <recommendedName>
        <fullName evidence="6">L-ornithine N(5)-monooxygenase</fullName>
        <ecNumber evidence="5">1.14.13.196</ecNumber>
    </recommendedName>
    <alternativeName>
        <fullName evidence="12">L-ornithine N(5)-oxygenase</fullName>
    </alternativeName>
</protein>
<comment type="cofactor">
    <cofactor evidence="1">
        <name>FAD</name>
        <dbReference type="ChEBI" id="CHEBI:57692"/>
    </cofactor>
</comment>
<dbReference type="InterPro" id="IPR036188">
    <property type="entry name" value="FAD/NAD-bd_sf"/>
</dbReference>
<proteinExistence type="inferred from homology"/>
<evidence type="ECO:0000256" key="9">
    <source>
        <dbReference type="ARBA" id="ARBA00022857"/>
    </source>
</evidence>
<evidence type="ECO:0000256" key="3">
    <source>
        <dbReference type="ARBA" id="ARBA00007588"/>
    </source>
</evidence>
<dbReference type="InterPro" id="IPR025700">
    <property type="entry name" value="Lys/Orn_oxygenase"/>
</dbReference>
<accession>U1HJS0</accession>
<keyword evidence="7" id="KW-0285">Flavoprotein</keyword>
<dbReference type="Pfam" id="PF13434">
    <property type="entry name" value="Lys_Orn_oxgnase"/>
    <property type="match status" value="1"/>
</dbReference>